<dbReference type="EMBL" id="FNJQ01000026">
    <property type="protein sequence ID" value="SDP57850.1"/>
    <property type="molecule type" value="Genomic_DNA"/>
</dbReference>
<name>A0A1H0TVT0_SELRU</name>
<dbReference type="OrthoDB" id="2087154at2"/>
<dbReference type="InterPro" id="IPR010982">
    <property type="entry name" value="Lambda_DNA-bd_dom_sf"/>
</dbReference>
<evidence type="ECO:0000313" key="2">
    <source>
        <dbReference type="EMBL" id="SDP57850.1"/>
    </source>
</evidence>
<proteinExistence type="predicted"/>
<dbReference type="Pfam" id="PF13443">
    <property type="entry name" value="HTH_26"/>
    <property type="match status" value="1"/>
</dbReference>
<organism evidence="2">
    <name type="scientific">Selenomonas ruminantium</name>
    <dbReference type="NCBI Taxonomy" id="971"/>
    <lineage>
        <taxon>Bacteria</taxon>
        <taxon>Bacillati</taxon>
        <taxon>Bacillota</taxon>
        <taxon>Negativicutes</taxon>
        <taxon>Selenomonadales</taxon>
        <taxon>Selenomonadaceae</taxon>
        <taxon>Selenomonas</taxon>
    </lineage>
</organism>
<dbReference type="Proteomes" id="UP000182412">
    <property type="component" value="Unassembled WGS sequence"/>
</dbReference>
<dbReference type="InterPro" id="IPR001387">
    <property type="entry name" value="Cro/C1-type_HTH"/>
</dbReference>
<evidence type="ECO:0000259" key="1">
    <source>
        <dbReference type="PROSITE" id="PS50943"/>
    </source>
</evidence>
<dbReference type="SUPFAM" id="SSF47413">
    <property type="entry name" value="lambda repressor-like DNA-binding domains"/>
    <property type="match status" value="1"/>
</dbReference>
<dbReference type="RefSeq" id="WP_074572972.1">
    <property type="nucleotide sequence ID" value="NZ_FNJQ01000026.1"/>
</dbReference>
<gene>
    <name evidence="2" type="ORF">SAMN05216366_12638</name>
</gene>
<dbReference type="Gene3D" id="1.10.260.40">
    <property type="entry name" value="lambda repressor-like DNA-binding domains"/>
    <property type="match status" value="1"/>
</dbReference>
<sequence length="108" mass="11818">MSREDYIKALIKSHGYTMKDFAKIINMPYTTLLSILNGSIGGAAMDNVLKICGALNIRIEELNNLAANVETEKPAAQEPAGIDPQLLKLLQKLPVEKQVALKLLLADK</sequence>
<dbReference type="AlphaFoldDB" id="A0A1H0TVT0"/>
<reference evidence="2" key="1">
    <citation type="submission" date="2016-10" db="EMBL/GenBank/DDBJ databases">
        <authorList>
            <person name="de Groot N.N."/>
        </authorList>
    </citation>
    <scope>NUCLEOTIDE SEQUENCE [LARGE SCALE GENOMIC DNA]</scope>
    <source>
        <strain evidence="2">S137</strain>
    </source>
</reference>
<dbReference type="SMART" id="SM00530">
    <property type="entry name" value="HTH_XRE"/>
    <property type="match status" value="1"/>
</dbReference>
<protein>
    <submittedName>
        <fullName evidence="2">Helix-turn-helix</fullName>
    </submittedName>
</protein>
<dbReference type="GO" id="GO:0003677">
    <property type="term" value="F:DNA binding"/>
    <property type="evidence" value="ECO:0007669"/>
    <property type="project" value="InterPro"/>
</dbReference>
<dbReference type="PROSITE" id="PS50943">
    <property type="entry name" value="HTH_CROC1"/>
    <property type="match status" value="1"/>
</dbReference>
<dbReference type="CDD" id="cd00093">
    <property type="entry name" value="HTH_XRE"/>
    <property type="match status" value="1"/>
</dbReference>
<feature type="domain" description="HTH cro/C1-type" evidence="1">
    <location>
        <begin position="7"/>
        <end position="62"/>
    </location>
</feature>
<accession>A0A1H0TVT0</accession>